<evidence type="ECO:0000256" key="2">
    <source>
        <dbReference type="SAM" id="Phobius"/>
    </source>
</evidence>
<keyword evidence="3" id="KW-1185">Reference proteome</keyword>
<accession>A0A6P5WGA2</accession>
<dbReference type="OrthoDB" id="405939at2759"/>
<dbReference type="Proteomes" id="UP000515125">
    <property type="component" value="Unplaced"/>
</dbReference>
<reference evidence="4" key="1">
    <citation type="submission" date="2025-08" db="UniProtKB">
        <authorList>
            <consortium name="RefSeq"/>
        </authorList>
    </citation>
    <scope>IDENTIFICATION</scope>
</reference>
<feature type="region of interest" description="Disordered" evidence="1">
    <location>
        <begin position="1"/>
        <end position="38"/>
    </location>
</feature>
<keyword evidence="2" id="KW-1133">Transmembrane helix</keyword>
<gene>
    <name evidence="4" type="primary">LOC34623694</name>
</gene>
<evidence type="ECO:0000256" key="1">
    <source>
        <dbReference type="SAM" id="MobiDB-lite"/>
    </source>
</evidence>
<protein>
    <submittedName>
        <fullName evidence="4">Uncharacterized protein LOC34623694</fullName>
    </submittedName>
</protein>
<organism evidence="3 4">
    <name type="scientific">Cyclospora cayetanensis</name>
    <dbReference type="NCBI Taxonomy" id="88456"/>
    <lineage>
        <taxon>Eukaryota</taxon>
        <taxon>Sar</taxon>
        <taxon>Alveolata</taxon>
        <taxon>Apicomplexa</taxon>
        <taxon>Conoidasida</taxon>
        <taxon>Coccidia</taxon>
        <taxon>Eucoccidiorida</taxon>
        <taxon>Eimeriorina</taxon>
        <taxon>Eimeriidae</taxon>
        <taxon>Cyclospora</taxon>
    </lineage>
</organism>
<evidence type="ECO:0000313" key="4">
    <source>
        <dbReference type="RefSeq" id="XP_022593318.2"/>
    </source>
</evidence>
<proteinExistence type="predicted"/>
<evidence type="ECO:0000313" key="3">
    <source>
        <dbReference type="Proteomes" id="UP000515125"/>
    </source>
</evidence>
<dbReference type="GeneID" id="34623694"/>
<name>A0A6P5WGA2_9EIME</name>
<dbReference type="RefSeq" id="XP_022593318.2">
    <property type="nucleotide sequence ID" value="XM_022736807.2"/>
</dbReference>
<sequence length="264" mass="29883">MKSTPSGGSTFAGPHNVRRPPQSHLWGCRNPHVQSSTEEIKRNNIQRCIRTFKLSSGMLPSSLVRGCALPLALRSSGPASRLGTGRSFPLIVPTIRCIATHSPHLHAPSPPPREFNADGSPKVYRLTQTTYNHKYDWERWHLAPVGVFHTVYKGQFAKDSPAHYAWLLQYNMLVASVPVLLLSLSVGFMVATFSLIGIKPKRYTKDWMLANKERERAENSNPMTRYLDRRRKERGPNWLPEKYLPTHPFLSVNKDTRADLTSSD</sequence>
<keyword evidence="2" id="KW-0812">Transmembrane</keyword>
<keyword evidence="2" id="KW-0472">Membrane</keyword>
<dbReference type="AlphaFoldDB" id="A0A6P5WGA2"/>
<feature type="transmembrane region" description="Helical" evidence="2">
    <location>
        <begin position="177"/>
        <end position="198"/>
    </location>
</feature>